<evidence type="ECO:0000256" key="1">
    <source>
        <dbReference type="ARBA" id="ARBA00023015"/>
    </source>
</evidence>
<dbReference type="GO" id="GO:0003677">
    <property type="term" value="F:DNA binding"/>
    <property type="evidence" value="ECO:0007669"/>
    <property type="project" value="UniProtKB-KW"/>
</dbReference>
<organism evidence="8 9">
    <name type="scientific">Sorangium cellulosum</name>
    <name type="common">Polyangium cellulosum</name>
    <dbReference type="NCBI Taxonomy" id="56"/>
    <lineage>
        <taxon>Bacteria</taxon>
        <taxon>Pseudomonadati</taxon>
        <taxon>Myxococcota</taxon>
        <taxon>Polyangia</taxon>
        <taxon>Polyangiales</taxon>
        <taxon>Polyangiaceae</taxon>
        <taxon>Sorangium</taxon>
    </lineage>
</organism>
<dbReference type="GO" id="GO:0016987">
    <property type="term" value="F:sigma factor activity"/>
    <property type="evidence" value="ECO:0007669"/>
    <property type="project" value="UniProtKB-KW"/>
</dbReference>
<feature type="region of interest" description="Disordered" evidence="5">
    <location>
        <begin position="236"/>
        <end position="286"/>
    </location>
</feature>
<gene>
    <name evidence="8" type="ORF">BE21_54900</name>
</gene>
<evidence type="ECO:0000256" key="5">
    <source>
        <dbReference type="SAM" id="MobiDB-lite"/>
    </source>
</evidence>
<keyword evidence="4" id="KW-0804">Transcription</keyword>
<feature type="domain" description="RNA polymerase sigma factor 70 region 4 type 2" evidence="7">
    <location>
        <begin position="173"/>
        <end position="225"/>
    </location>
</feature>
<evidence type="ECO:0000313" key="9">
    <source>
        <dbReference type="Proteomes" id="UP000075502"/>
    </source>
</evidence>
<evidence type="ECO:0000256" key="3">
    <source>
        <dbReference type="ARBA" id="ARBA00023125"/>
    </source>
</evidence>
<dbReference type="Gene3D" id="1.10.10.10">
    <property type="entry name" value="Winged helix-like DNA-binding domain superfamily/Winged helix DNA-binding domain"/>
    <property type="match status" value="1"/>
</dbReference>
<protein>
    <recommendedName>
        <fullName evidence="10">RNA polymerase sigma factor</fullName>
    </recommendedName>
</protein>
<dbReference type="InterPro" id="IPR013325">
    <property type="entry name" value="RNA_pol_sigma_r2"/>
</dbReference>
<dbReference type="NCBIfam" id="TIGR02937">
    <property type="entry name" value="sigma70-ECF"/>
    <property type="match status" value="1"/>
</dbReference>
<name>A0A150TD45_SORCE</name>
<dbReference type="InterPro" id="IPR013249">
    <property type="entry name" value="RNA_pol_sigma70_r4_t2"/>
</dbReference>
<dbReference type="Proteomes" id="UP000075502">
    <property type="component" value="Unassembled WGS sequence"/>
</dbReference>
<evidence type="ECO:0000259" key="7">
    <source>
        <dbReference type="Pfam" id="PF08281"/>
    </source>
</evidence>
<sequence>MSGEDRPAEVLPLLTPKQRALVERALPKVEARARWHSRRYAGLVDREQLAAAGGVAVVEAVRRYDEEQDASFESYVSARIDGSMLDLVRAETTARRRDVAMRRAMARVSEQHQGRFDVLRDGPEEIQAKLQAFSDELAVAGFVAGVAVAQRSAPESAPAEDAEERAEHAAAMRALGEALGELPEDERRVLGAVFVDEMDMHEAAALLGVAYITVRRRLERGREKLRKALVRRGVRSVPPPRDEPGIGPVLRGVLNVGEGGAPGGRGAGERGTERGPGERGPGRRGR</sequence>
<dbReference type="InterPro" id="IPR007627">
    <property type="entry name" value="RNA_pol_sigma70_r2"/>
</dbReference>
<dbReference type="SUPFAM" id="SSF88659">
    <property type="entry name" value="Sigma3 and sigma4 domains of RNA polymerase sigma factors"/>
    <property type="match status" value="1"/>
</dbReference>
<dbReference type="CDD" id="cd06171">
    <property type="entry name" value="Sigma70_r4"/>
    <property type="match status" value="1"/>
</dbReference>
<feature type="compositionally biased region" description="Gly residues" evidence="5">
    <location>
        <begin position="257"/>
        <end position="266"/>
    </location>
</feature>
<evidence type="ECO:0000256" key="2">
    <source>
        <dbReference type="ARBA" id="ARBA00023082"/>
    </source>
</evidence>
<reference evidence="8 9" key="1">
    <citation type="submission" date="2014-02" db="EMBL/GenBank/DDBJ databases">
        <title>The small core and large imbalanced accessory genome model reveals a collaborative survival strategy of Sorangium cellulosum strains in nature.</title>
        <authorList>
            <person name="Han K."/>
            <person name="Peng R."/>
            <person name="Blom J."/>
            <person name="Li Y.-Z."/>
        </authorList>
    </citation>
    <scope>NUCLEOTIDE SEQUENCE [LARGE SCALE GENOMIC DNA]</scope>
    <source>
        <strain evidence="8 9">So0007-03</strain>
    </source>
</reference>
<evidence type="ECO:0000259" key="6">
    <source>
        <dbReference type="Pfam" id="PF04542"/>
    </source>
</evidence>
<dbReference type="Gene3D" id="1.10.1740.10">
    <property type="match status" value="1"/>
</dbReference>
<dbReference type="EMBL" id="JEME01003063">
    <property type="protein sequence ID" value="KYG02497.1"/>
    <property type="molecule type" value="Genomic_DNA"/>
</dbReference>
<dbReference type="GO" id="GO:0006352">
    <property type="term" value="P:DNA-templated transcription initiation"/>
    <property type="evidence" value="ECO:0007669"/>
    <property type="project" value="InterPro"/>
</dbReference>
<dbReference type="InterPro" id="IPR036388">
    <property type="entry name" value="WH-like_DNA-bd_sf"/>
</dbReference>
<keyword evidence="2" id="KW-0731">Sigma factor</keyword>
<feature type="domain" description="RNA polymerase sigma-70 region 2" evidence="6">
    <location>
        <begin position="21"/>
        <end position="91"/>
    </location>
</feature>
<proteinExistence type="predicted"/>
<comment type="caution">
    <text evidence="8">The sequence shown here is derived from an EMBL/GenBank/DDBJ whole genome shotgun (WGS) entry which is preliminary data.</text>
</comment>
<dbReference type="SUPFAM" id="SSF88946">
    <property type="entry name" value="Sigma2 domain of RNA polymerase sigma factors"/>
    <property type="match status" value="1"/>
</dbReference>
<dbReference type="Pfam" id="PF04542">
    <property type="entry name" value="Sigma70_r2"/>
    <property type="match status" value="1"/>
</dbReference>
<dbReference type="PANTHER" id="PTHR30385">
    <property type="entry name" value="SIGMA FACTOR F FLAGELLAR"/>
    <property type="match status" value="1"/>
</dbReference>
<evidence type="ECO:0000313" key="8">
    <source>
        <dbReference type="EMBL" id="KYG02497.1"/>
    </source>
</evidence>
<keyword evidence="1" id="KW-0805">Transcription regulation</keyword>
<keyword evidence="3" id="KW-0238">DNA-binding</keyword>
<dbReference type="InterPro" id="IPR014284">
    <property type="entry name" value="RNA_pol_sigma-70_dom"/>
</dbReference>
<dbReference type="Pfam" id="PF08281">
    <property type="entry name" value="Sigma70_r4_2"/>
    <property type="match status" value="1"/>
</dbReference>
<dbReference type="AlphaFoldDB" id="A0A150TD45"/>
<dbReference type="InterPro" id="IPR013324">
    <property type="entry name" value="RNA_pol_sigma_r3/r4-like"/>
</dbReference>
<evidence type="ECO:0008006" key="10">
    <source>
        <dbReference type="Google" id="ProtNLM"/>
    </source>
</evidence>
<accession>A0A150TD45</accession>
<feature type="compositionally biased region" description="Basic and acidic residues" evidence="5">
    <location>
        <begin position="267"/>
        <end position="286"/>
    </location>
</feature>
<evidence type="ECO:0000256" key="4">
    <source>
        <dbReference type="ARBA" id="ARBA00023163"/>
    </source>
</evidence>